<organism evidence="1 2">
    <name type="scientific">Sphaerobolus stellatus (strain SS14)</name>
    <dbReference type="NCBI Taxonomy" id="990650"/>
    <lineage>
        <taxon>Eukaryota</taxon>
        <taxon>Fungi</taxon>
        <taxon>Dikarya</taxon>
        <taxon>Basidiomycota</taxon>
        <taxon>Agaricomycotina</taxon>
        <taxon>Agaricomycetes</taxon>
        <taxon>Phallomycetidae</taxon>
        <taxon>Geastrales</taxon>
        <taxon>Sphaerobolaceae</taxon>
        <taxon>Sphaerobolus</taxon>
    </lineage>
</organism>
<name>A0A0C9UD19_SPHS4</name>
<evidence type="ECO:0000313" key="2">
    <source>
        <dbReference type="Proteomes" id="UP000054279"/>
    </source>
</evidence>
<protein>
    <submittedName>
        <fullName evidence="1">Uncharacterized protein</fullName>
    </submittedName>
</protein>
<sequence length="496" mass="56123">MACQEYNSLEDFMASVGVLVSATPVELSPTAPLSPLGDYSTPETLSTVSSEDYLLTPATPWDHQVFSPECNWSNNASLPATYSSDDLGYCNYIDPSTNPCGDTSHPGYRPTSEEQAAHSFPGMDTFSELYALQNYYVDGENCGDRRYASTSDSVQPNANLDFLNFVLLQHETENDVNYPDKNTVSLQYPASGPKEIKKRKAKAALPDTVTSGKKARTSIEPQSLKALPEPFPHSTAFQNYCVTGEIDNYRYDSMADRVQPDVNLGFLPYDQVKREPQAGNYVNYHDNNAASLQCTAPAAKPTKKRKAEPMTLNTVTSSKKPRLIEPQTPQALPVSVVQQPRYWRTYDKSCGRCLLPNARRTHWFTHLEEDRKDLEKNVKTYGSPICYIKSKEEHELVESLALYCLTCGKKGWGRTDSLKRHVERTHAGLRVIEQKQKQEAAALKQRKEKVMNANDVQEVEDPLVEWRRKVFASEWKRYDAMIKRYSFLVEDLGYRD</sequence>
<proteinExistence type="predicted"/>
<gene>
    <name evidence="1" type="ORF">M422DRAFT_68336</name>
</gene>
<dbReference type="HOGENOM" id="CLU_550014_0_0_1"/>
<evidence type="ECO:0000313" key="1">
    <source>
        <dbReference type="EMBL" id="KIJ40993.1"/>
    </source>
</evidence>
<keyword evidence="2" id="KW-1185">Reference proteome</keyword>
<accession>A0A0C9UD19</accession>
<dbReference type="AlphaFoldDB" id="A0A0C9UD19"/>
<dbReference type="EMBL" id="KN837139">
    <property type="protein sequence ID" value="KIJ40993.1"/>
    <property type="molecule type" value="Genomic_DNA"/>
</dbReference>
<dbReference type="Proteomes" id="UP000054279">
    <property type="component" value="Unassembled WGS sequence"/>
</dbReference>
<reference evidence="1 2" key="1">
    <citation type="submission" date="2014-06" db="EMBL/GenBank/DDBJ databases">
        <title>Evolutionary Origins and Diversification of the Mycorrhizal Mutualists.</title>
        <authorList>
            <consortium name="DOE Joint Genome Institute"/>
            <consortium name="Mycorrhizal Genomics Consortium"/>
            <person name="Kohler A."/>
            <person name="Kuo A."/>
            <person name="Nagy L.G."/>
            <person name="Floudas D."/>
            <person name="Copeland A."/>
            <person name="Barry K.W."/>
            <person name="Cichocki N."/>
            <person name="Veneault-Fourrey C."/>
            <person name="LaButti K."/>
            <person name="Lindquist E.A."/>
            <person name="Lipzen A."/>
            <person name="Lundell T."/>
            <person name="Morin E."/>
            <person name="Murat C."/>
            <person name="Riley R."/>
            <person name="Ohm R."/>
            <person name="Sun H."/>
            <person name="Tunlid A."/>
            <person name="Henrissat B."/>
            <person name="Grigoriev I.V."/>
            <person name="Hibbett D.S."/>
            <person name="Martin F."/>
        </authorList>
    </citation>
    <scope>NUCLEOTIDE SEQUENCE [LARGE SCALE GENOMIC DNA]</scope>
    <source>
        <strain evidence="1 2">SS14</strain>
    </source>
</reference>